<dbReference type="EMBL" id="PDKB01000002">
    <property type="protein sequence ID" value="RBQ29943.1"/>
    <property type="molecule type" value="Genomic_DNA"/>
</dbReference>
<protein>
    <submittedName>
        <fullName evidence="1">Uncharacterized protein</fullName>
    </submittedName>
</protein>
<evidence type="ECO:0000313" key="2">
    <source>
        <dbReference type="Proteomes" id="UP000252669"/>
    </source>
</evidence>
<gene>
    <name evidence="1" type="ORF">CRU91_01295</name>
</gene>
<dbReference type="OrthoDB" id="5348622at2"/>
<keyword evidence="2" id="KW-1185">Reference proteome</keyword>
<comment type="caution">
    <text evidence="1">The sequence shown here is derived from an EMBL/GenBank/DDBJ whole genome shotgun (WGS) entry which is preliminary data.</text>
</comment>
<proteinExistence type="predicted"/>
<reference evidence="1 2" key="1">
    <citation type="submission" date="2017-10" db="EMBL/GenBank/DDBJ databases">
        <title>Genomics of the genus Arcobacter.</title>
        <authorList>
            <person name="Perez-Cataluna A."/>
            <person name="Figueras M.J."/>
        </authorList>
    </citation>
    <scope>NUCLEOTIDE SEQUENCE [LARGE SCALE GENOMIC DNA]</scope>
    <source>
        <strain evidence="1 2">CECT 9230</strain>
    </source>
</reference>
<sequence>MIFCIDKNSILNLFGVENFNLLESKIDNMSPSLVEYHLANFCNISDDISYFNKRDIENSFSIGEYSIYLDYDENIYLEVQESNLDNLTQSFW</sequence>
<accession>A0A366MVP7</accession>
<dbReference type="RefSeq" id="WP_113892593.1">
    <property type="nucleotide sequence ID" value="NZ_JANJGA010000003.1"/>
</dbReference>
<organism evidence="1 2">
    <name type="scientific">Aliarcobacter vitoriensis</name>
    <dbReference type="NCBI Taxonomy" id="2011099"/>
    <lineage>
        <taxon>Bacteria</taxon>
        <taxon>Pseudomonadati</taxon>
        <taxon>Campylobacterota</taxon>
        <taxon>Epsilonproteobacteria</taxon>
        <taxon>Campylobacterales</taxon>
        <taxon>Arcobacteraceae</taxon>
        <taxon>Aliarcobacter</taxon>
    </lineage>
</organism>
<dbReference type="Proteomes" id="UP000252669">
    <property type="component" value="Unassembled WGS sequence"/>
</dbReference>
<name>A0A366MVP7_9BACT</name>
<dbReference type="AlphaFoldDB" id="A0A366MVP7"/>
<evidence type="ECO:0000313" key="1">
    <source>
        <dbReference type="EMBL" id="RBQ29943.1"/>
    </source>
</evidence>